<keyword evidence="14" id="KW-0472">Membrane</keyword>
<dbReference type="InterPro" id="IPR005720">
    <property type="entry name" value="Dihydroorotate_DH_cat"/>
</dbReference>
<dbReference type="OrthoDB" id="14784at2759"/>
<comment type="cofactor">
    <cofactor evidence="16">
        <name>FMN</name>
        <dbReference type="ChEBI" id="CHEBI:58210"/>
    </cofactor>
    <text evidence="16">Binds 1 FMN per subunit.</text>
</comment>
<dbReference type="HOGENOM" id="CLU_013640_0_0_1"/>
<comment type="pathway">
    <text evidence="2 16">Pyrimidine metabolism; UMP biosynthesis via de novo pathway; orotate from (S)-dihydroorotate (quinone route): step 1/1.</text>
</comment>
<evidence type="ECO:0000256" key="10">
    <source>
        <dbReference type="ARBA" id="ARBA00022946"/>
    </source>
</evidence>
<comment type="catalytic activity">
    <reaction evidence="15 16">
        <text>(S)-dihydroorotate + a quinone = orotate + a quinol</text>
        <dbReference type="Rhea" id="RHEA:30187"/>
        <dbReference type="ChEBI" id="CHEBI:24646"/>
        <dbReference type="ChEBI" id="CHEBI:30839"/>
        <dbReference type="ChEBI" id="CHEBI:30864"/>
        <dbReference type="ChEBI" id="CHEBI:132124"/>
        <dbReference type="EC" id="1.3.5.2"/>
    </reaction>
</comment>
<keyword evidence="19" id="KW-1185">Reference proteome</keyword>
<dbReference type="PhylomeDB" id="B3RIP0"/>
<dbReference type="PANTHER" id="PTHR48109:SF4">
    <property type="entry name" value="DIHYDROOROTATE DEHYDROGENASE (QUINONE), MITOCHONDRIAL"/>
    <property type="match status" value="1"/>
</dbReference>
<keyword evidence="9 16" id="KW-0999">Mitochondrion inner membrane</keyword>
<name>B3RIP0_TRIAD</name>
<dbReference type="Gene3D" id="3.20.20.70">
    <property type="entry name" value="Aldolase class I"/>
    <property type="match status" value="1"/>
</dbReference>
<keyword evidence="8" id="KW-0812">Transmembrane</keyword>
<dbReference type="FunFam" id="3.20.20.70:FF:000066">
    <property type="entry name" value="Dihydroorotate dehydrogenase (quinone), mitochondrial"/>
    <property type="match status" value="1"/>
</dbReference>
<dbReference type="EC" id="1.3.5.2" evidence="4 16"/>
<keyword evidence="7 16" id="KW-0288">FMN</keyword>
<dbReference type="InterPro" id="IPR001295">
    <property type="entry name" value="Dihydroorotate_DH_CS"/>
</dbReference>
<evidence type="ECO:0000256" key="2">
    <source>
        <dbReference type="ARBA" id="ARBA00005161"/>
    </source>
</evidence>
<dbReference type="SUPFAM" id="SSF51395">
    <property type="entry name" value="FMN-linked oxidoreductases"/>
    <property type="match status" value="1"/>
</dbReference>
<protein>
    <recommendedName>
        <fullName evidence="5 16">Dihydroorotate dehydrogenase (quinone), mitochondrial</fullName>
        <shortName evidence="16">DHOdehase</shortName>
        <ecNumber evidence="4 16">1.3.5.2</ecNumber>
    </recommendedName>
</protein>
<dbReference type="UniPathway" id="UPA00070">
    <property type="reaction ID" value="UER00946"/>
</dbReference>
<evidence type="ECO:0000256" key="16">
    <source>
        <dbReference type="RuleBase" id="RU361255"/>
    </source>
</evidence>
<dbReference type="InterPro" id="IPR050074">
    <property type="entry name" value="DHO_dehydrogenase"/>
</dbReference>
<comment type="similarity">
    <text evidence="3 16">Belongs to the dihydroorotate dehydrogenase family. Type 2 subfamily.</text>
</comment>
<dbReference type="EMBL" id="DS985241">
    <property type="protein sequence ID" value="EDV29753.1"/>
    <property type="molecule type" value="Genomic_DNA"/>
</dbReference>
<comment type="subcellular location">
    <subcellularLocation>
        <location evidence="1 16">Mitochondrion inner membrane</location>
        <topology evidence="1 16">Single-pass membrane protein</topology>
    </subcellularLocation>
</comment>
<dbReference type="CDD" id="cd04738">
    <property type="entry name" value="DHOD_2_like"/>
    <property type="match status" value="1"/>
</dbReference>
<dbReference type="Proteomes" id="UP000009022">
    <property type="component" value="Unassembled WGS sequence"/>
</dbReference>
<dbReference type="InterPro" id="IPR005719">
    <property type="entry name" value="Dihydroorotate_DH_2"/>
</dbReference>
<evidence type="ECO:0000256" key="8">
    <source>
        <dbReference type="ARBA" id="ARBA00022692"/>
    </source>
</evidence>
<dbReference type="PROSITE" id="PS00911">
    <property type="entry name" value="DHODEHASE_1"/>
    <property type="match status" value="1"/>
</dbReference>
<evidence type="ECO:0000256" key="14">
    <source>
        <dbReference type="ARBA" id="ARBA00023136"/>
    </source>
</evidence>
<dbReference type="GO" id="GO:0106430">
    <property type="term" value="F:dihydroorotate dehydrogenase (quinone) activity"/>
    <property type="evidence" value="ECO:0007669"/>
    <property type="project" value="UniProtKB-EC"/>
</dbReference>
<dbReference type="NCBIfam" id="NF003652">
    <property type="entry name" value="PRK05286.2-5"/>
    <property type="match status" value="1"/>
</dbReference>
<evidence type="ECO:0000256" key="6">
    <source>
        <dbReference type="ARBA" id="ARBA00022630"/>
    </source>
</evidence>
<dbReference type="InParanoid" id="B3RIP0"/>
<evidence type="ECO:0000256" key="5">
    <source>
        <dbReference type="ARBA" id="ARBA00017599"/>
    </source>
</evidence>
<evidence type="ECO:0000256" key="1">
    <source>
        <dbReference type="ARBA" id="ARBA00004434"/>
    </source>
</evidence>
<evidence type="ECO:0000256" key="11">
    <source>
        <dbReference type="ARBA" id="ARBA00022989"/>
    </source>
</evidence>
<dbReference type="NCBIfam" id="NF003645">
    <property type="entry name" value="PRK05286.1-2"/>
    <property type="match status" value="1"/>
</dbReference>
<reference evidence="18 19" key="1">
    <citation type="journal article" date="2008" name="Nature">
        <title>The Trichoplax genome and the nature of placozoans.</title>
        <authorList>
            <person name="Srivastava M."/>
            <person name="Begovic E."/>
            <person name="Chapman J."/>
            <person name="Putnam N.H."/>
            <person name="Hellsten U."/>
            <person name="Kawashima T."/>
            <person name="Kuo A."/>
            <person name="Mitros T."/>
            <person name="Salamov A."/>
            <person name="Carpenter M.L."/>
            <person name="Signorovitch A.Y."/>
            <person name="Moreno M.A."/>
            <person name="Kamm K."/>
            <person name="Grimwood J."/>
            <person name="Schmutz J."/>
            <person name="Shapiro H."/>
            <person name="Grigoriev I.V."/>
            <person name="Buss L.W."/>
            <person name="Schierwater B."/>
            <person name="Dellaporta S.L."/>
            <person name="Rokhsar D.S."/>
        </authorList>
    </citation>
    <scope>NUCLEOTIDE SEQUENCE [LARGE SCALE GENOMIC DNA]</scope>
    <source>
        <strain evidence="18 19">Grell-BS-1999</strain>
    </source>
</reference>
<dbReference type="GeneID" id="6750169"/>
<dbReference type="KEGG" id="tad:TRIADDRAFT_20390"/>
<keyword evidence="10" id="KW-0809">Transit peptide</keyword>
<feature type="domain" description="Dihydroorotate dehydrogenase catalytic" evidence="17">
    <location>
        <begin position="77"/>
        <end position="374"/>
    </location>
</feature>
<dbReference type="FunCoup" id="B3RIP0">
    <property type="interactions" value="890"/>
</dbReference>
<keyword evidence="6 16" id="KW-0285">Flavoprotein</keyword>
<organism evidence="18 19">
    <name type="scientific">Trichoplax adhaerens</name>
    <name type="common">Trichoplax reptans</name>
    <dbReference type="NCBI Taxonomy" id="10228"/>
    <lineage>
        <taxon>Eukaryota</taxon>
        <taxon>Metazoa</taxon>
        <taxon>Placozoa</taxon>
        <taxon>Uniplacotomia</taxon>
        <taxon>Trichoplacea</taxon>
        <taxon>Trichoplacidae</taxon>
        <taxon>Trichoplax</taxon>
    </lineage>
</organism>
<keyword evidence="11" id="KW-1133">Transmembrane helix</keyword>
<dbReference type="NCBIfam" id="TIGR01036">
    <property type="entry name" value="pyrD_sub2"/>
    <property type="match status" value="1"/>
</dbReference>
<evidence type="ECO:0000259" key="17">
    <source>
        <dbReference type="Pfam" id="PF01180"/>
    </source>
</evidence>
<evidence type="ECO:0000313" key="19">
    <source>
        <dbReference type="Proteomes" id="UP000009022"/>
    </source>
</evidence>
<evidence type="ECO:0000256" key="13">
    <source>
        <dbReference type="ARBA" id="ARBA00023128"/>
    </source>
</evidence>
<dbReference type="GO" id="GO:0004152">
    <property type="term" value="F:dihydroorotate dehydrogenase activity"/>
    <property type="evidence" value="ECO:0000318"/>
    <property type="project" value="GO_Central"/>
</dbReference>
<accession>B3RIP0</accession>
<dbReference type="CTD" id="6750169"/>
<dbReference type="Pfam" id="PF01180">
    <property type="entry name" value="DHO_dh"/>
    <property type="match status" value="1"/>
</dbReference>
<evidence type="ECO:0000256" key="3">
    <source>
        <dbReference type="ARBA" id="ARBA00005359"/>
    </source>
</evidence>
<dbReference type="PANTHER" id="PTHR48109">
    <property type="entry name" value="DIHYDROOROTATE DEHYDROGENASE (QUINONE), MITOCHONDRIAL-RELATED"/>
    <property type="match status" value="1"/>
</dbReference>
<evidence type="ECO:0000256" key="15">
    <source>
        <dbReference type="ARBA" id="ARBA00048639"/>
    </source>
</evidence>
<dbReference type="PROSITE" id="PS00912">
    <property type="entry name" value="DHODEHASE_2"/>
    <property type="match status" value="1"/>
</dbReference>
<proteinExistence type="inferred from homology"/>
<evidence type="ECO:0000313" key="18">
    <source>
        <dbReference type="EMBL" id="EDV29753.1"/>
    </source>
</evidence>
<keyword evidence="13 16" id="KW-0496">Mitochondrion</keyword>
<dbReference type="InterPro" id="IPR013785">
    <property type="entry name" value="Aldolase_TIM"/>
</dbReference>
<dbReference type="GO" id="GO:0044205">
    <property type="term" value="P:'de novo' UMP biosynthetic process"/>
    <property type="evidence" value="ECO:0007669"/>
    <property type="project" value="UniProtKB-UniPathway"/>
</dbReference>
<dbReference type="GO" id="GO:0005743">
    <property type="term" value="C:mitochondrial inner membrane"/>
    <property type="evidence" value="ECO:0000318"/>
    <property type="project" value="GO_Central"/>
</dbReference>
<evidence type="ECO:0000256" key="7">
    <source>
        <dbReference type="ARBA" id="ARBA00022643"/>
    </source>
</evidence>
<dbReference type="eggNOG" id="KOG1436">
    <property type="taxonomic scope" value="Eukaryota"/>
</dbReference>
<dbReference type="AlphaFoldDB" id="B3RIP0"/>
<dbReference type="OMA" id="ERIKMGA"/>
<gene>
    <name evidence="18" type="ORF">TRIADDRAFT_20390</name>
</gene>
<dbReference type="GO" id="GO:0006207">
    <property type="term" value="P:'de novo' pyrimidine nucleobase biosynthetic process"/>
    <property type="evidence" value="ECO:0000318"/>
    <property type="project" value="GO_Central"/>
</dbReference>
<dbReference type="STRING" id="10228.B3RIP0"/>
<evidence type="ECO:0000256" key="12">
    <source>
        <dbReference type="ARBA" id="ARBA00023002"/>
    </source>
</evidence>
<dbReference type="RefSeq" id="XP_002108955.1">
    <property type="nucleotide sequence ID" value="XM_002108919.1"/>
</dbReference>
<evidence type="ECO:0000256" key="4">
    <source>
        <dbReference type="ARBA" id="ARBA00012791"/>
    </source>
</evidence>
<dbReference type="GO" id="GO:0009220">
    <property type="term" value="P:pyrimidine ribonucleotide biosynthetic process"/>
    <property type="evidence" value="ECO:0000318"/>
    <property type="project" value="GO_Central"/>
</dbReference>
<evidence type="ECO:0000256" key="9">
    <source>
        <dbReference type="ARBA" id="ARBA00022792"/>
    </source>
</evidence>
<keyword evidence="12 16" id="KW-0560">Oxidoreductase</keyword>
<sequence length="394" mass="43335">MQIRNLWKLVGGVAFASVAVSGLIVSQKLLRNDEVFYRTFALPLLHRLDPETAHRLAIKCASLGLVPRQSTEDPAELVTTVFKQKFSNPIGLAAGFDKHAEAINDLLQMGFGFIEIGSVTPLPQAGNPKPRIFRLIEDRAIINRYGFNSDGHEIVAQKLEKWHKNRGRENSSGIVGINLGKNKLSDSAVEDYVKGIQAIGKYADYLVINVSSPNTPGLRALQKKEELQTIITQISIEREKLKNKPALLIKLAPDLTVQDKKDIADVILKERRNVDGLVISNTTVRRPNCLTSVSKSEAGGLSGPPLREMATKTIYDMYRLTEGKIPIIGVGGVQSGEDAYEKIRAGASLIQVLTALTYNGPSIIQKIKADLVTLLRQDGFKSVEEAVGIDHRRQ</sequence>